<evidence type="ECO:0000313" key="1">
    <source>
        <dbReference type="EMBL" id="MBD3364356.1"/>
    </source>
</evidence>
<proteinExistence type="predicted"/>
<dbReference type="GO" id="GO:0004519">
    <property type="term" value="F:endonuclease activity"/>
    <property type="evidence" value="ECO:0007669"/>
    <property type="project" value="UniProtKB-KW"/>
</dbReference>
<protein>
    <submittedName>
        <fullName evidence="1">Type II restriction endonuclease</fullName>
    </submittedName>
</protein>
<dbReference type="EMBL" id="WJKJ01000127">
    <property type="protein sequence ID" value="MBD3364356.1"/>
    <property type="molecule type" value="Genomic_DNA"/>
</dbReference>
<dbReference type="Proteomes" id="UP000630660">
    <property type="component" value="Unassembled WGS sequence"/>
</dbReference>
<evidence type="ECO:0000313" key="2">
    <source>
        <dbReference type="Proteomes" id="UP000630660"/>
    </source>
</evidence>
<name>A0A9D5KAP6_UNCW3</name>
<keyword evidence="1" id="KW-0378">Hydrolase</keyword>
<organism evidence="1 2">
    <name type="scientific">candidate division WOR-3 bacterium</name>
    <dbReference type="NCBI Taxonomy" id="2052148"/>
    <lineage>
        <taxon>Bacteria</taxon>
        <taxon>Bacteria division WOR-3</taxon>
    </lineage>
</organism>
<dbReference type="AlphaFoldDB" id="A0A9D5KAP6"/>
<keyword evidence="1" id="KW-0255">Endonuclease</keyword>
<dbReference type="Pfam" id="PF06300">
    <property type="entry name" value="Tsp45I"/>
    <property type="match status" value="1"/>
</dbReference>
<keyword evidence="1" id="KW-0540">Nuclease</keyword>
<comment type="caution">
    <text evidence="1">The sequence shown here is derived from an EMBL/GenBank/DDBJ whole genome shotgun (WGS) entry which is preliminary data.</text>
</comment>
<accession>A0A9D5KAP6</accession>
<dbReference type="InterPro" id="IPR010443">
    <property type="entry name" value="Restrct_endonuc_II_Tsp45I"/>
</dbReference>
<sequence length="100" mass="10891">AEAKFGIKLEKKPDFIAKARNTFIIGEAKFLTTHGGNQNNQFREAMKVARGRFGIALGVAVLDGVVWIPSKSMMHKEVCKLGGVALSALLMNDFLISQAK</sequence>
<gene>
    <name evidence="1" type="ORF">GF359_03980</name>
</gene>
<reference evidence="1" key="1">
    <citation type="submission" date="2019-11" db="EMBL/GenBank/DDBJ databases">
        <title>Microbial mats filling the niche in hypersaline microbial mats.</title>
        <authorList>
            <person name="Wong H.L."/>
            <person name="Macleod F.I."/>
            <person name="White R.A. III"/>
            <person name="Burns B.P."/>
        </authorList>
    </citation>
    <scope>NUCLEOTIDE SEQUENCE</scope>
    <source>
        <strain evidence="1">Bin_327</strain>
    </source>
</reference>
<feature type="non-terminal residue" evidence="1">
    <location>
        <position position="1"/>
    </location>
</feature>